<dbReference type="Gene3D" id="3.40.50.300">
    <property type="entry name" value="P-loop containing nucleotide triphosphate hydrolases"/>
    <property type="match status" value="2"/>
</dbReference>
<name>A0AAW1TKS5_9CUCU</name>
<feature type="domain" description="ABC transmembrane type-1" evidence="12">
    <location>
        <begin position="802"/>
        <end position="1035"/>
    </location>
</feature>
<feature type="transmembrane region" description="Helical" evidence="10">
    <location>
        <begin position="90"/>
        <end position="111"/>
    </location>
</feature>
<dbReference type="CDD" id="cd03244">
    <property type="entry name" value="ABCC_MRP_domain2"/>
    <property type="match status" value="1"/>
</dbReference>
<dbReference type="EMBL" id="JARQZJ010000003">
    <property type="protein sequence ID" value="KAK9870548.1"/>
    <property type="molecule type" value="Genomic_DNA"/>
</dbReference>
<dbReference type="InterPro" id="IPR003439">
    <property type="entry name" value="ABC_transporter-like_ATP-bd"/>
</dbReference>
<dbReference type="GO" id="GO:0016887">
    <property type="term" value="F:ATP hydrolysis activity"/>
    <property type="evidence" value="ECO:0007669"/>
    <property type="project" value="InterPro"/>
</dbReference>
<dbReference type="FunFam" id="3.40.50.300:FF:000973">
    <property type="entry name" value="Multidrug resistance-associated protein 4"/>
    <property type="match status" value="1"/>
</dbReference>
<feature type="transmembrane region" description="Helical" evidence="10">
    <location>
        <begin position="329"/>
        <end position="351"/>
    </location>
</feature>
<dbReference type="InterPro" id="IPR003593">
    <property type="entry name" value="AAA+_ATPase"/>
</dbReference>
<dbReference type="CDD" id="cd18579">
    <property type="entry name" value="ABC_6TM_ABCC_D1"/>
    <property type="match status" value="1"/>
</dbReference>
<accession>A0AAW1TKS5</accession>
<evidence type="ECO:0000256" key="4">
    <source>
        <dbReference type="ARBA" id="ARBA00022737"/>
    </source>
</evidence>
<evidence type="ECO:0000313" key="13">
    <source>
        <dbReference type="EMBL" id="KAK9870548.1"/>
    </source>
</evidence>
<keyword evidence="8 10" id="KW-0472">Membrane</keyword>
<evidence type="ECO:0000259" key="11">
    <source>
        <dbReference type="PROSITE" id="PS50893"/>
    </source>
</evidence>
<dbReference type="SUPFAM" id="SSF90123">
    <property type="entry name" value="ABC transporter transmembrane region"/>
    <property type="match status" value="2"/>
</dbReference>
<gene>
    <name evidence="13" type="ORF">WA026_008110</name>
</gene>
<dbReference type="GO" id="GO:0140359">
    <property type="term" value="F:ABC-type transporter activity"/>
    <property type="evidence" value="ECO:0007669"/>
    <property type="project" value="InterPro"/>
</dbReference>
<reference evidence="13 14" key="1">
    <citation type="submission" date="2023-03" db="EMBL/GenBank/DDBJ databases">
        <title>Genome insight into feeding habits of ladybird beetles.</title>
        <authorList>
            <person name="Li H.-S."/>
            <person name="Huang Y.-H."/>
            <person name="Pang H."/>
        </authorList>
    </citation>
    <scope>NUCLEOTIDE SEQUENCE [LARGE SCALE GENOMIC DNA]</scope>
    <source>
        <strain evidence="13">SYSU_2023b</strain>
        <tissue evidence="13">Whole body</tissue>
    </source>
</reference>
<feature type="region of interest" description="Disordered" evidence="9">
    <location>
        <begin position="631"/>
        <end position="650"/>
    </location>
</feature>
<dbReference type="Gene3D" id="1.20.1560.10">
    <property type="entry name" value="ABC transporter type 1, transmembrane domain"/>
    <property type="match status" value="2"/>
</dbReference>
<feature type="transmembrane region" description="Helical" evidence="10">
    <location>
        <begin position="794"/>
        <end position="820"/>
    </location>
</feature>
<sequence length="1307" mass="149011">MDRGYLVERKPHPKDIASIWSLLFFSYIHPYIKKGNERPLNEDDVSKIWSTLQSKKLGDKMEQLWDAQIVEKGKKKSLTRLLFHCFWRKYLVLGIFQLLVKILYVVSTPIAVGKLVNYFKEGQTEVTKNEAWMYGGIVILSNTGYLFYEHHYILLKNEMGLEIITSLSSMIYRKILKLSPSKMAEISTGKIVTAITKDVAQLDTAIYYMNDIWVELIQSFVIIYLLYAKLGTSGITGLSSILIILVIQVFVARNVFKKRISANNKSDERLQLTQEIITSIRVMKMYAWETFFGKKIINKRKNEIRELRMLLILKFFSHFLGSICRKLSFLLVLLCYIWFGHSLTSEVVYYITTCFYRLSRTISHLIPICLGTGAELIACMNRIESILTAEEIEETIQDDSNLIIIPKVDFVSVDVGFSSFPILKDVNMKLKPGLNVLIGPVGCGKSSLLKAILREYVILNGKVNIEGSISYCPQNPWLFPSSIKQNIIFGQTFIESKYKTILNSCALSFDLDGLAEGDETVLNDCGVNLSKGQQARVNIARALYKESNIYILDDCLSALDSHVKNYIFANSIQNYLKDKMVILATHDKKFVDKADNVIIMMDGTVTYSGKPTDIPLKVAVSLESLDKDLYDSEEENDQESKEGEEEKPCNEDTELIAKICTSNKANIYHETLITGGIKWKDYKKYFSFGGGFYMFFLVFAIAITVEVCYGYSEKLLSKWVLMEEKMSLHLSPSNSNLTKSLTNVLNQTVTPYLFENETYTERTEAITENYTAVSSNMQINNLNTTIDFLEQRTFFIYLYSNLLFLSTLLFFIGTVLYFIFSLKISKNLHNAMITKVLGAKMSFFDVNMSGNILNRFSKDLYDIDEWIPFIINEAIKMATLLTTTGILISSISPFFSIMTVILVVIFFFACRYCIKPGRNLRRLCTATRSPVVGHLNATLEGLITIRAYGTQSILVNEFDKHQDLLIASHHLFEILIRCLAFTLHMLAAGYVSLIVLKFLIADVESSSSVGLAITQSFVLSNYLDWGLRQWVMLESIMTSFQRAAEYTNIKQETQTGQTVENWPSEGCIKYQNVTLKYRANNETVLKNLNFVIRPKEKIGIVGRTGAGKSSIIVTLFRLYEVEGDILIDDVNIKTLPLDFLRNHIGIIPQDPILFSGTVRVNIDPLGRHSDDEIWQALNAVNLKSAIMDLDEDVHECGLTHSVGQRQLICLARAIIRKTKIIILDEATANMDEETDKFVHDKIHELFEHCTTITVAHRLNSVMRCDRVIVMDNGEIIEFENPNTLLENKDSTFTKWFTIMTIHDFNFQ</sequence>
<feature type="domain" description="ABC transporter" evidence="11">
    <location>
        <begin position="1068"/>
        <end position="1297"/>
    </location>
</feature>
<dbReference type="CDD" id="cd03250">
    <property type="entry name" value="ABCC_MRP_domain1"/>
    <property type="match status" value="1"/>
</dbReference>
<comment type="subcellular location">
    <subcellularLocation>
        <location evidence="1">Membrane</location>
        <topology evidence="1">Multi-pass membrane protein</topology>
    </subcellularLocation>
</comment>
<dbReference type="InterPro" id="IPR036640">
    <property type="entry name" value="ABC1_TM_sf"/>
</dbReference>
<feature type="transmembrane region" description="Helical" evidence="10">
    <location>
        <begin position="692"/>
        <end position="712"/>
    </location>
</feature>
<keyword evidence="4" id="KW-0677">Repeat</keyword>
<evidence type="ECO:0000256" key="10">
    <source>
        <dbReference type="SAM" id="Phobius"/>
    </source>
</evidence>
<protein>
    <submittedName>
        <fullName evidence="13">Uncharacterized protein</fullName>
    </submittedName>
</protein>
<dbReference type="Pfam" id="PF00005">
    <property type="entry name" value="ABC_tran"/>
    <property type="match status" value="2"/>
</dbReference>
<dbReference type="PROSITE" id="PS50929">
    <property type="entry name" value="ABC_TM1F"/>
    <property type="match status" value="2"/>
</dbReference>
<dbReference type="SMART" id="SM00382">
    <property type="entry name" value="AAA"/>
    <property type="match status" value="2"/>
</dbReference>
<dbReference type="GO" id="GO:0005524">
    <property type="term" value="F:ATP binding"/>
    <property type="evidence" value="ECO:0007669"/>
    <property type="project" value="UniProtKB-KW"/>
</dbReference>
<dbReference type="Pfam" id="PF00664">
    <property type="entry name" value="ABC_membrane"/>
    <property type="match status" value="2"/>
</dbReference>
<evidence type="ECO:0000256" key="5">
    <source>
        <dbReference type="ARBA" id="ARBA00022741"/>
    </source>
</evidence>
<feature type="transmembrane region" description="Helical" evidence="10">
    <location>
        <begin position="233"/>
        <end position="256"/>
    </location>
</feature>
<evidence type="ECO:0000313" key="14">
    <source>
        <dbReference type="Proteomes" id="UP001431783"/>
    </source>
</evidence>
<feature type="compositionally biased region" description="Basic and acidic residues" evidence="9">
    <location>
        <begin position="638"/>
        <end position="650"/>
    </location>
</feature>
<comment type="caution">
    <text evidence="13">The sequence shown here is derived from an EMBL/GenBank/DDBJ whole genome shotgun (WGS) entry which is preliminary data.</text>
</comment>
<evidence type="ECO:0000259" key="12">
    <source>
        <dbReference type="PROSITE" id="PS50929"/>
    </source>
</evidence>
<feature type="transmembrane region" description="Helical" evidence="10">
    <location>
        <begin position="974"/>
        <end position="1000"/>
    </location>
</feature>
<dbReference type="InterPro" id="IPR027417">
    <property type="entry name" value="P-loop_NTPase"/>
</dbReference>
<organism evidence="13 14">
    <name type="scientific">Henosepilachna vigintioctopunctata</name>
    <dbReference type="NCBI Taxonomy" id="420089"/>
    <lineage>
        <taxon>Eukaryota</taxon>
        <taxon>Metazoa</taxon>
        <taxon>Ecdysozoa</taxon>
        <taxon>Arthropoda</taxon>
        <taxon>Hexapoda</taxon>
        <taxon>Insecta</taxon>
        <taxon>Pterygota</taxon>
        <taxon>Neoptera</taxon>
        <taxon>Endopterygota</taxon>
        <taxon>Coleoptera</taxon>
        <taxon>Polyphaga</taxon>
        <taxon>Cucujiformia</taxon>
        <taxon>Coccinelloidea</taxon>
        <taxon>Coccinellidae</taxon>
        <taxon>Epilachninae</taxon>
        <taxon>Epilachnini</taxon>
        <taxon>Henosepilachna</taxon>
    </lineage>
</organism>
<feature type="transmembrane region" description="Helical" evidence="10">
    <location>
        <begin position="131"/>
        <end position="148"/>
    </location>
</feature>
<dbReference type="InterPro" id="IPR044746">
    <property type="entry name" value="ABCC_6TM_D1"/>
</dbReference>
<dbReference type="InterPro" id="IPR050173">
    <property type="entry name" value="ABC_transporter_C-like"/>
</dbReference>
<dbReference type="FunFam" id="1.20.1560.10:FF:000006">
    <property type="entry name" value="ATP-binding cassette, sub-family C (CFTR/MRP), member 9"/>
    <property type="match status" value="1"/>
</dbReference>
<dbReference type="CDD" id="cd18580">
    <property type="entry name" value="ABC_6TM_ABCC_D2"/>
    <property type="match status" value="1"/>
</dbReference>
<evidence type="ECO:0000256" key="6">
    <source>
        <dbReference type="ARBA" id="ARBA00022840"/>
    </source>
</evidence>
<keyword evidence="2" id="KW-0813">Transport</keyword>
<dbReference type="InterPro" id="IPR044726">
    <property type="entry name" value="ABCC_6TM_D2"/>
</dbReference>
<evidence type="ECO:0000256" key="7">
    <source>
        <dbReference type="ARBA" id="ARBA00022989"/>
    </source>
</evidence>
<keyword evidence="14" id="KW-1185">Reference proteome</keyword>
<evidence type="ECO:0000256" key="3">
    <source>
        <dbReference type="ARBA" id="ARBA00022692"/>
    </source>
</evidence>
<proteinExistence type="predicted"/>
<evidence type="ECO:0000256" key="8">
    <source>
        <dbReference type="ARBA" id="ARBA00023136"/>
    </source>
</evidence>
<dbReference type="PROSITE" id="PS00211">
    <property type="entry name" value="ABC_TRANSPORTER_1"/>
    <property type="match status" value="1"/>
</dbReference>
<keyword evidence="5" id="KW-0547">Nucleotide-binding</keyword>
<keyword evidence="3 10" id="KW-0812">Transmembrane</keyword>
<keyword evidence="7 10" id="KW-1133">Transmembrane helix</keyword>
<dbReference type="GO" id="GO:0016020">
    <property type="term" value="C:membrane"/>
    <property type="evidence" value="ECO:0007669"/>
    <property type="project" value="UniProtKB-SubCell"/>
</dbReference>
<dbReference type="FunFam" id="3.40.50.300:FF:000163">
    <property type="entry name" value="Multidrug resistance-associated protein member 4"/>
    <property type="match status" value="1"/>
</dbReference>
<feature type="domain" description="ABC transporter" evidence="11">
    <location>
        <begin position="408"/>
        <end position="627"/>
    </location>
</feature>
<evidence type="ECO:0000256" key="9">
    <source>
        <dbReference type="SAM" id="MobiDB-lite"/>
    </source>
</evidence>
<evidence type="ECO:0000256" key="2">
    <source>
        <dbReference type="ARBA" id="ARBA00022448"/>
    </source>
</evidence>
<feature type="domain" description="ABC transmembrane type-1" evidence="12">
    <location>
        <begin position="91"/>
        <end position="367"/>
    </location>
</feature>
<dbReference type="PANTHER" id="PTHR24223">
    <property type="entry name" value="ATP-BINDING CASSETTE SUB-FAMILY C"/>
    <property type="match status" value="1"/>
</dbReference>
<dbReference type="PROSITE" id="PS50893">
    <property type="entry name" value="ABC_TRANSPORTER_2"/>
    <property type="match status" value="2"/>
</dbReference>
<dbReference type="InterPro" id="IPR017871">
    <property type="entry name" value="ABC_transporter-like_CS"/>
</dbReference>
<dbReference type="PANTHER" id="PTHR24223:SF448">
    <property type="entry name" value="FI20146P1-RELATED"/>
    <property type="match status" value="1"/>
</dbReference>
<feature type="transmembrane region" description="Helical" evidence="10">
    <location>
        <begin position="894"/>
        <end position="914"/>
    </location>
</feature>
<evidence type="ECO:0000256" key="1">
    <source>
        <dbReference type="ARBA" id="ARBA00004141"/>
    </source>
</evidence>
<feature type="transmembrane region" description="Helical" evidence="10">
    <location>
        <begin position="205"/>
        <end position="227"/>
    </location>
</feature>
<dbReference type="SUPFAM" id="SSF52540">
    <property type="entry name" value="P-loop containing nucleoside triphosphate hydrolases"/>
    <property type="match status" value="2"/>
</dbReference>
<keyword evidence="6" id="KW-0067">ATP-binding</keyword>
<dbReference type="InterPro" id="IPR011527">
    <property type="entry name" value="ABC1_TM_dom"/>
</dbReference>
<dbReference type="Proteomes" id="UP001431783">
    <property type="component" value="Unassembled WGS sequence"/>
</dbReference>